<proteinExistence type="predicted"/>
<evidence type="ECO:0000313" key="2">
    <source>
        <dbReference type="Proteomes" id="UP000249447"/>
    </source>
</evidence>
<gene>
    <name evidence="1" type="ORF">C9I47_0419</name>
</gene>
<evidence type="ECO:0000313" key="1">
    <source>
        <dbReference type="EMBL" id="AWV06143.1"/>
    </source>
</evidence>
<organism evidence="1 2">
    <name type="scientific">Marilutibacter maris</name>
    <dbReference type="NCBI Taxonomy" id="1605891"/>
    <lineage>
        <taxon>Bacteria</taxon>
        <taxon>Pseudomonadati</taxon>
        <taxon>Pseudomonadota</taxon>
        <taxon>Gammaproteobacteria</taxon>
        <taxon>Lysobacterales</taxon>
        <taxon>Lysobacteraceae</taxon>
        <taxon>Marilutibacter</taxon>
    </lineage>
</organism>
<dbReference type="Proteomes" id="UP000249447">
    <property type="component" value="Chromosome"/>
</dbReference>
<dbReference type="RefSeq" id="WP_111265323.1">
    <property type="nucleotide sequence ID" value="NZ_CP029843.1"/>
</dbReference>
<dbReference type="EMBL" id="CP029843">
    <property type="protein sequence ID" value="AWV06143.1"/>
    <property type="molecule type" value="Genomic_DNA"/>
</dbReference>
<protein>
    <submittedName>
        <fullName evidence="1">Uncharacterized protein</fullName>
    </submittedName>
</protein>
<reference evidence="1 2" key="1">
    <citation type="submission" date="2018-05" db="EMBL/GenBank/DDBJ databases">
        <title>The complete genome of Lysobacter maris HZ9B, a marine bacterium antagonistic against terrestrial plant pathogens.</title>
        <authorList>
            <person name="Zhang X.-Q."/>
        </authorList>
    </citation>
    <scope>NUCLEOTIDE SEQUENCE [LARGE SCALE GENOMIC DNA]</scope>
    <source>
        <strain evidence="1 2">HZ9B</strain>
    </source>
</reference>
<dbReference type="OrthoDB" id="583519at2"/>
<dbReference type="KEGG" id="lmb:C9I47_0419"/>
<accession>A0A2U9T137</accession>
<name>A0A2U9T137_9GAMM</name>
<keyword evidence="2" id="KW-1185">Reference proteome</keyword>
<dbReference type="AlphaFoldDB" id="A0A2U9T137"/>
<sequence>MELSFTKGAGKFDRMTVRRDGHEQTLDCPKQRIIPHDMVHYAVESLLHRRGFLSRVRDGEAADFRMAPEQESDSVERLVEVFQGDAWSGGDSAPEEMIALYQVTCRARECPPLAVTAEQILAIRARIVELDRLWQALPVGQSMTLEL</sequence>